<proteinExistence type="predicted"/>
<dbReference type="AlphaFoldDB" id="A0A0F9FKK7"/>
<comment type="caution">
    <text evidence="1">The sequence shown here is derived from an EMBL/GenBank/DDBJ whole genome shotgun (WGS) entry which is preliminary data.</text>
</comment>
<accession>A0A0F9FKK7</accession>
<evidence type="ECO:0000313" key="1">
    <source>
        <dbReference type="EMBL" id="KKL86803.1"/>
    </source>
</evidence>
<name>A0A0F9FKK7_9ZZZZ</name>
<reference evidence="1" key="1">
    <citation type="journal article" date="2015" name="Nature">
        <title>Complex archaea that bridge the gap between prokaryotes and eukaryotes.</title>
        <authorList>
            <person name="Spang A."/>
            <person name="Saw J.H."/>
            <person name="Jorgensen S.L."/>
            <person name="Zaremba-Niedzwiedzka K."/>
            <person name="Martijn J."/>
            <person name="Lind A.E."/>
            <person name="van Eijk R."/>
            <person name="Schleper C."/>
            <person name="Guy L."/>
            <person name="Ettema T.J."/>
        </authorList>
    </citation>
    <scope>NUCLEOTIDE SEQUENCE</scope>
</reference>
<organism evidence="1">
    <name type="scientific">marine sediment metagenome</name>
    <dbReference type="NCBI Taxonomy" id="412755"/>
    <lineage>
        <taxon>unclassified sequences</taxon>
        <taxon>metagenomes</taxon>
        <taxon>ecological metagenomes</taxon>
    </lineage>
</organism>
<sequence>MPDDSQQPNFKQGWDRLKHETDTIIRLAQITGLTATECAKIVKAAERKD</sequence>
<protein>
    <submittedName>
        <fullName evidence="1">Uncharacterized protein</fullName>
    </submittedName>
</protein>
<gene>
    <name evidence="1" type="ORF">LCGC14_1941080</name>
</gene>
<dbReference type="EMBL" id="LAZR01021010">
    <property type="protein sequence ID" value="KKL86803.1"/>
    <property type="molecule type" value="Genomic_DNA"/>
</dbReference>